<dbReference type="GO" id="GO:0048038">
    <property type="term" value="F:quinone binding"/>
    <property type="evidence" value="ECO:0007669"/>
    <property type="project" value="InterPro"/>
</dbReference>
<evidence type="ECO:0000313" key="9">
    <source>
        <dbReference type="Proteomes" id="UP000010797"/>
    </source>
</evidence>
<dbReference type="InterPro" id="IPR052197">
    <property type="entry name" value="ComplexI_49kDa-like"/>
</dbReference>
<keyword evidence="5" id="KW-0533">Nickel</keyword>
<keyword evidence="5" id="KW-0479">Metal-binding</keyword>
<reference evidence="9" key="1">
    <citation type="submission" date="2012-02" db="EMBL/GenBank/DDBJ databases">
        <title>Complete sequence of Desulfitobacterium dichloroeliminans LMG P-21439.</title>
        <authorList>
            <person name="Lucas S."/>
            <person name="Han J."/>
            <person name="Lapidus A."/>
            <person name="Cheng J.-F."/>
            <person name="Goodwin L."/>
            <person name="Pitluck S."/>
            <person name="Peters L."/>
            <person name="Ovchinnikova G."/>
            <person name="Teshima H."/>
            <person name="Detter J.C."/>
            <person name="Han C."/>
            <person name="Tapia R."/>
            <person name="Land M."/>
            <person name="Hauser L."/>
            <person name="Kyrpides N."/>
            <person name="Ivanova N."/>
            <person name="Pagani I."/>
            <person name="Kruse T."/>
            <person name="de Vos W.M."/>
            <person name="Boon N."/>
            <person name="Smidt H."/>
            <person name="Woyke T."/>
        </authorList>
    </citation>
    <scope>NUCLEOTIDE SEQUENCE [LARGE SCALE GENOMIC DNA]</scope>
    <source>
        <strain evidence="9">LMG P-21439 / DCA1</strain>
    </source>
</reference>
<accession>L0FBT1</accession>
<dbReference type="AlphaFoldDB" id="L0FBT1"/>
<keyword evidence="4" id="KW-0520">NAD</keyword>
<evidence type="ECO:0000256" key="3">
    <source>
        <dbReference type="ARBA" id="ARBA00023002"/>
    </source>
</evidence>
<evidence type="ECO:0000259" key="7">
    <source>
        <dbReference type="Pfam" id="PF00346"/>
    </source>
</evidence>
<evidence type="ECO:0000256" key="4">
    <source>
        <dbReference type="ARBA" id="ARBA00023027"/>
    </source>
</evidence>
<dbReference type="Proteomes" id="UP000010797">
    <property type="component" value="Chromosome"/>
</dbReference>
<dbReference type="eggNOG" id="COG3261">
    <property type="taxonomic scope" value="Bacteria"/>
</dbReference>
<dbReference type="STRING" id="871963.Desdi_2998"/>
<keyword evidence="2" id="KW-0813">Transport</keyword>
<comment type="cofactor">
    <cofactor evidence="5">
        <name>Ni(2+)</name>
        <dbReference type="ChEBI" id="CHEBI:49786"/>
    </cofactor>
</comment>
<dbReference type="RefSeq" id="WP_015263364.1">
    <property type="nucleotide sequence ID" value="NC_019903.1"/>
</dbReference>
<feature type="domain" description="NADH-quinone oxidoreductase subunit D" evidence="7">
    <location>
        <begin position="301"/>
        <end position="538"/>
    </location>
</feature>
<dbReference type="InterPro" id="IPR020396">
    <property type="entry name" value="NADH_UbQ_OxRdtase_CS"/>
</dbReference>
<organism evidence="8 9">
    <name type="scientific">Desulfitobacterium dichloroeliminans (strain LMG P-21439 / DCA1)</name>
    <dbReference type="NCBI Taxonomy" id="871963"/>
    <lineage>
        <taxon>Bacteria</taxon>
        <taxon>Bacillati</taxon>
        <taxon>Bacillota</taxon>
        <taxon>Clostridia</taxon>
        <taxon>Eubacteriales</taxon>
        <taxon>Desulfitobacteriaceae</taxon>
        <taxon>Desulfitobacterium</taxon>
    </lineage>
</organism>
<dbReference type="GO" id="GO:0016651">
    <property type="term" value="F:oxidoreductase activity, acting on NAD(P)H"/>
    <property type="evidence" value="ECO:0007669"/>
    <property type="project" value="InterPro"/>
</dbReference>
<dbReference type="GO" id="GO:0051287">
    <property type="term" value="F:NAD binding"/>
    <property type="evidence" value="ECO:0007669"/>
    <property type="project" value="InterPro"/>
</dbReference>
<proteinExistence type="predicted"/>
<feature type="domain" description="NADH:ubiquinone oxidoreductase 30kDa subunit" evidence="6">
    <location>
        <begin position="36"/>
        <end position="151"/>
    </location>
</feature>
<comment type="subcellular location">
    <subcellularLocation>
        <location evidence="1">Cell membrane</location>
        <topology evidence="1">Peripheral membrane protein</topology>
    </subcellularLocation>
</comment>
<dbReference type="GO" id="GO:0016151">
    <property type="term" value="F:nickel cation binding"/>
    <property type="evidence" value="ECO:0007669"/>
    <property type="project" value="InterPro"/>
</dbReference>
<dbReference type="SUPFAM" id="SSF143243">
    <property type="entry name" value="Nqo5-like"/>
    <property type="match status" value="1"/>
</dbReference>
<dbReference type="HOGENOM" id="CLU_015134_3_1_9"/>
<dbReference type="KEGG" id="ddl:Desdi_2998"/>
<feature type="binding site" evidence="5">
    <location>
        <position position="499"/>
    </location>
    <ligand>
        <name>Mg(2+)</name>
        <dbReference type="ChEBI" id="CHEBI:18420"/>
    </ligand>
</feature>
<dbReference type="SUPFAM" id="SSF56762">
    <property type="entry name" value="HydB/Nqo4-like"/>
    <property type="match status" value="1"/>
</dbReference>
<dbReference type="InterPro" id="IPR029014">
    <property type="entry name" value="NiFe-Hase_large"/>
</dbReference>
<dbReference type="InterPro" id="IPR001501">
    <property type="entry name" value="Ni-dep_hyd_lsu"/>
</dbReference>
<dbReference type="Pfam" id="PF00329">
    <property type="entry name" value="Complex1_30kDa"/>
    <property type="match status" value="1"/>
</dbReference>
<gene>
    <name evidence="8" type="ordered locus">Desdi_2998</name>
</gene>
<dbReference type="OrthoDB" id="9801496at2"/>
<feature type="binding site" evidence="5">
    <location>
        <position position="240"/>
    </location>
    <ligand>
        <name>Ni(2+)</name>
        <dbReference type="ChEBI" id="CHEBI:49786"/>
    </ligand>
</feature>
<keyword evidence="9" id="KW-1185">Reference proteome</keyword>
<evidence type="ECO:0000313" key="8">
    <source>
        <dbReference type="EMBL" id="AGA70403.1"/>
    </source>
</evidence>
<protein>
    <submittedName>
        <fullName evidence="8">Ni,Fe-hydrogenase III large subunit</fullName>
    </submittedName>
</protein>
<evidence type="ECO:0000256" key="1">
    <source>
        <dbReference type="ARBA" id="ARBA00004202"/>
    </source>
</evidence>
<keyword evidence="3" id="KW-0560">Oxidoreductase</keyword>
<dbReference type="Pfam" id="PF00346">
    <property type="entry name" value="Complex1_49kDa"/>
    <property type="match status" value="1"/>
</dbReference>
<feature type="binding site" evidence="5">
    <location>
        <position position="237"/>
    </location>
    <ligand>
        <name>Ni(2+)</name>
        <dbReference type="ChEBI" id="CHEBI:49786"/>
    </ligand>
</feature>
<dbReference type="Gene3D" id="1.10.645.10">
    <property type="entry name" value="Cytochrome-c3 Hydrogenase, chain B"/>
    <property type="match status" value="1"/>
</dbReference>
<evidence type="ECO:0000256" key="2">
    <source>
        <dbReference type="ARBA" id="ARBA00022448"/>
    </source>
</evidence>
<keyword evidence="5" id="KW-0460">Magnesium</keyword>
<dbReference type="GO" id="GO:0008137">
    <property type="term" value="F:NADH dehydrogenase (ubiquinone) activity"/>
    <property type="evidence" value="ECO:0007669"/>
    <property type="project" value="InterPro"/>
</dbReference>
<dbReference type="PANTHER" id="PTHR43485">
    <property type="entry name" value="HYDROGENASE-4 COMPONENT G"/>
    <property type="match status" value="1"/>
</dbReference>
<feature type="binding site" evidence="5">
    <location>
        <position position="240"/>
    </location>
    <ligand>
        <name>Fe cation</name>
        <dbReference type="ChEBI" id="CHEBI:24875"/>
    </ligand>
</feature>
<dbReference type="InterPro" id="IPR037232">
    <property type="entry name" value="NADH_quin_OxRdtase_su_C/D-like"/>
</dbReference>
<sequence>MEKLLNLQVYFEERVKENPEGYAVATWTKNEGLVLLDSQCLPEVIQHIWVEATTRPMLLTHVGNDERELGHDFALYLLFHFPGDFTLTLVARGIKDSYPSLTILCPALNWAERELKDLMGLTPEGHPDTRSLVLHPGWPADFHPLRKSKPRTTGEREAEAFVSQPLSFTAAIGEGTFEIPVGPIHAGIIEPGHFRFQTVGETILHLDAQLFYTHKGVERLLEGKSIEEGLKIVERVCGVCTVSHALAYCQAVEKLGGLQVSREVLGWRTVLAELERLYNHVGDIGNLCAGVGFALGNSNGLQHKEQLQRLNQELFGHRFLRGTVTVGKAKRPAQERIAHLLARLAELEKDFEEWIPLILEHDGFRQRAITTGVLHKQSALDLGVTGPAVRASGVAQDWRSCHGYLLYPELNVEPQVELEGDVWARLMVRVRETRQSYALLNQLLNDQTVVTNAHQATPVKNLEEVRPYEFAWGCAESPRGTDVIWLMLDREGKIYRCRIRSASYANWPAVPLAVLGNIVPDFPLINKSFELCYSCCDR</sequence>
<keyword evidence="5" id="KW-0408">Iron</keyword>
<feature type="binding site" evidence="5">
    <location>
        <position position="535"/>
    </location>
    <ligand>
        <name>Fe cation</name>
        <dbReference type="ChEBI" id="CHEBI:24875"/>
    </ligand>
</feature>
<dbReference type="Pfam" id="PF00374">
    <property type="entry name" value="NiFeSe_Hases"/>
    <property type="match status" value="1"/>
</dbReference>
<evidence type="ECO:0000259" key="6">
    <source>
        <dbReference type="Pfam" id="PF00329"/>
    </source>
</evidence>
<dbReference type="GO" id="GO:0005886">
    <property type="term" value="C:plasma membrane"/>
    <property type="evidence" value="ECO:0007669"/>
    <property type="project" value="UniProtKB-SubCell"/>
</dbReference>
<dbReference type="eggNOG" id="COG3262">
    <property type="taxonomic scope" value="Bacteria"/>
</dbReference>
<dbReference type="InterPro" id="IPR001268">
    <property type="entry name" value="NADH_UbQ_OxRdtase_30kDa_su"/>
</dbReference>
<dbReference type="Gene3D" id="3.30.460.80">
    <property type="entry name" value="NADH:ubiquinone oxidoreductase, 30kDa subunit"/>
    <property type="match status" value="1"/>
</dbReference>
<feature type="binding site" evidence="5">
    <location>
        <position position="532"/>
    </location>
    <ligand>
        <name>Ni(2+)</name>
        <dbReference type="ChEBI" id="CHEBI:49786"/>
    </ligand>
</feature>
<feature type="binding site" evidence="5">
    <location>
        <position position="218"/>
    </location>
    <ligand>
        <name>Mg(2+)</name>
        <dbReference type="ChEBI" id="CHEBI:18420"/>
    </ligand>
</feature>
<dbReference type="PROSITE" id="PS00542">
    <property type="entry name" value="COMPLEX1_30K"/>
    <property type="match status" value="1"/>
</dbReference>
<comment type="cofactor">
    <cofactor evidence="5">
        <name>Fe cation</name>
        <dbReference type="ChEBI" id="CHEBI:24875"/>
    </cofactor>
</comment>
<evidence type="ECO:0000256" key="5">
    <source>
        <dbReference type="PIRSR" id="PIRSR601501-1"/>
    </source>
</evidence>
<dbReference type="PANTHER" id="PTHR43485:SF1">
    <property type="entry name" value="FORMATE HYDROGENLYASE SUBUNIT 5-RELATED"/>
    <property type="match status" value="1"/>
</dbReference>
<dbReference type="EMBL" id="CP003344">
    <property type="protein sequence ID" value="AGA70403.1"/>
    <property type="molecule type" value="Genomic_DNA"/>
</dbReference>
<name>L0FBT1_DESDL</name>
<dbReference type="InterPro" id="IPR001135">
    <property type="entry name" value="NADH_Q_OxRdtase_suD"/>
</dbReference>